<reference evidence="1" key="1">
    <citation type="submission" date="2023-04" db="EMBL/GenBank/DDBJ databases">
        <title>A chromosome-level genome assembly of the parasitoid wasp Eretmocerus hayati.</title>
        <authorList>
            <person name="Zhong Y."/>
            <person name="Liu S."/>
            <person name="Liu Y."/>
        </authorList>
    </citation>
    <scope>NUCLEOTIDE SEQUENCE</scope>
    <source>
        <strain evidence="1">ZJU_SS_LIU_2023</strain>
    </source>
</reference>
<gene>
    <name evidence="1" type="ORF">QAD02_000954</name>
</gene>
<comment type="caution">
    <text evidence="1">The sequence shown here is derived from an EMBL/GenBank/DDBJ whole genome shotgun (WGS) entry which is preliminary data.</text>
</comment>
<proteinExistence type="predicted"/>
<evidence type="ECO:0000313" key="1">
    <source>
        <dbReference type="EMBL" id="KAJ8669695.1"/>
    </source>
</evidence>
<evidence type="ECO:0000313" key="2">
    <source>
        <dbReference type="Proteomes" id="UP001239111"/>
    </source>
</evidence>
<name>A0ACC2NEV7_9HYME</name>
<accession>A0ACC2NEV7</accession>
<protein>
    <submittedName>
        <fullName evidence="1">Uncharacterized protein</fullName>
    </submittedName>
</protein>
<dbReference type="Proteomes" id="UP001239111">
    <property type="component" value="Chromosome 3"/>
</dbReference>
<sequence length="122" mass="13813">MFALRSDFEYSTSDEGNVTLVQPSTQAMKSAVKEDAVERLRIWASENIAASKVDEALEIFKFYDPKIPKCSKTLLTTNSQLKNSIKQCDTDDPTEQAEIVYFVIARHLQKVVNPAFHLDKTL</sequence>
<organism evidence="1 2">
    <name type="scientific">Eretmocerus hayati</name>
    <dbReference type="NCBI Taxonomy" id="131215"/>
    <lineage>
        <taxon>Eukaryota</taxon>
        <taxon>Metazoa</taxon>
        <taxon>Ecdysozoa</taxon>
        <taxon>Arthropoda</taxon>
        <taxon>Hexapoda</taxon>
        <taxon>Insecta</taxon>
        <taxon>Pterygota</taxon>
        <taxon>Neoptera</taxon>
        <taxon>Endopterygota</taxon>
        <taxon>Hymenoptera</taxon>
        <taxon>Apocrita</taxon>
        <taxon>Proctotrupomorpha</taxon>
        <taxon>Chalcidoidea</taxon>
        <taxon>Aphelinidae</taxon>
        <taxon>Aphelininae</taxon>
        <taxon>Eretmocerus</taxon>
    </lineage>
</organism>
<dbReference type="EMBL" id="CM056743">
    <property type="protein sequence ID" value="KAJ8669695.1"/>
    <property type="molecule type" value="Genomic_DNA"/>
</dbReference>
<keyword evidence="2" id="KW-1185">Reference proteome</keyword>